<evidence type="ECO:0000256" key="2">
    <source>
        <dbReference type="ARBA" id="ARBA00023118"/>
    </source>
</evidence>
<dbReference type="Proteomes" id="UP000035860">
    <property type="component" value="Unassembled WGS sequence"/>
</dbReference>
<gene>
    <name evidence="4" type="ORF">MBO_08152</name>
</gene>
<dbReference type="InterPro" id="IPR013407">
    <property type="entry name" value="CRISPR-assoc_prot_Cmr2"/>
</dbReference>
<dbReference type="GO" id="GO:0051607">
    <property type="term" value="P:defense response to virus"/>
    <property type="evidence" value="ECO:0007669"/>
    <property type="project" value="UniProtKB-KW"/>
</dbReference>
<accession>A0A066UK74</accession>
<dbReference type="Pfam" id="PF22335">
    <property type="entry name" value="Cas10-Cmr2_palm2"/>
    <property type="match status" value="1"/>
</dbReference>
<comment type="caution">
    <text evidence="4">The sequence shown here is derived from an EMBL/GenBank/DDBJ whole genome shotgun (WGS) entry which is preliminary data.</text>
</comment>
<sequence>MSKYVVIFSIGPVQTFIASARRSRDLWSGSWLLSELAKACAKSLKDSQAELIFPYVENDDDLKENSEFSVGNKIQAVITADNEERLKLVINEAKDAVNERFKNEADNAWRDLPTADKDLRKDIWDKQIGDYLEIQTAWVKITDDYISATQKAGQILASRKATRDFNPSAITPYDSQLMIPKSSLDGIRETVLKEDDSLKNLTRLKLSLSKSEQLDTVGVIKRLGFKEKAEQFTPISRVMADSWIERLIAHNEDLSKVKENYEELENLGVATRVRGNDKIYQNFAYDGQLLYSSRIDALIREWQGSDDAIVDWANELKSALKPLWRKYGEPYRYGVLLRADGDRMGELLDKAKSQKEHQAITQALSAFAGGVSQIMRNHRGHCIYAGGDDVLGFVPLDKAYECANDLQQSFLQSLAEIAGQLNVDKSPTLSVGLAICHIMTPLSVIRELASQAEKHAKGDHIENETSKINERRDALGILLSIRSGNDTKLRYNWSDEKGLKVFKEFIKFYRKKEIPSRIAYDIRAIYLCTKDFAEGNKDLLQNIQKAELTRMLKQARTDNGQEIKKAIIDELAERGEVIGLDKLADELIVARWFSAKTQKDLGKE</sequence>
<keyword evidence="1" id="KW-0547">Nucleotide-binding</keyword>
<keyword evidence="5" id="KW-1185">Reference proteome</keyword>
<evidence type="ECO:0000259" key="3">
    <source>
        <dbReference type="PROSITE" id="PS50887"/>
    </source>
</evidence>
<dbReference type="NCBIfam" id="TIGR02577">
    <property type="entry name" value="cas_TM1794_Cmr2"/>
    <property type="match status" value="1"/>
</dbReference>
<evidence type="ECO:0000313" key="4">
    <source>
        <dbReference type="EMBL" id="KDN24608.1"/>
    </source>
</evidence>
<protein>
    <submittedName>
        <fullName evidence="4">CRISPR-associated RAMP Cmr2</fullName>
    </submittedName>
</protein>
<dbReference type="eggNOG" id="COG1353">
    <property type="taxonomic scope" value="Bacteria"/>
</dbReference>
<organism evidence="4 5">
    <name type="scientific">Moraxella bovoculi 237</name>
    <dbReference type="NCBI Taxonomy" id="743974"/>
    <lineage>
        <taxon>Bacteria</taxon>
        <taxon>Pseudomonadati</taxon>
        <taxon>Pseudomonadota</taxon>
        <taxon>Gammaproteobacteria</taxon>
        <taxon>Moraxellales</taxon>
        <taxon>Moraxellaceae</taxon>
        <taxon>Moraxella</taxon>
    </lineage>
</organism>
<dbReference type="GO" id="GO:0000166">
    <property type="term" value="F:nucleotide binding"/>
    <property type="evidence" value="ECO:0007669"/>
    <property type="project" value="UniProtKB-KW"/>
</dbReference>
<dbReference type="InterPro" id="IPR043128">
    <property type="entry name" value="Rev_trsase/Diguanyl_cyclase"/>
</dbReference>
<dbReference type="InterPro" id="IPR054767">
    <property type="entry name" value="Cas10-Cmr2_palm2"/>
</dbReference>
<name>A0A066UK74_9GAMM</name>
<dbReference type="Gene3D" id="3.30.70.270">
    <property type="match status" value="1"/>
</dbReference>
<evidence type="ECO:0000256" key="1">
    <source>
        <dbReference type="ARBA" id="ARBA00022741"/>
    </source>
</evidence>
<evidence type="ECO:0000313" key="5">
    <source>
        <dbReference type="Proteomes" id="UP000035860"/>
    </source>
</evidence>
<dbReference type="EMBL" id="AOMT01000030">
    <property type="protein sequence ID" value="KDN24608.1"/>
    <property type="molecule type" value="Genomic_DNA"/>
</dbReference>
<dbReference type="RefSeq" id="WP_036366563.1">
    <property type="nucleotide sequence ID" value="NZ_AOMT01000030.1"/>
</dbReference>
<dbReference type="InterPro" id="IPR024615">
    <property type="entry name" value="CRISPR-assoc_Cmr2_N"/>
</dbReference>
<dbReference type="OrthoDB" id="9758700at2"/>
<dbReference type="InterPro" id="IPR000160">
    <property type="entry name" value="GGDEF_dom"/>
</dbReference>
<feature type="domain" description="GGDEF" evidence="3">
    <location>
        <begin position="332"/>
        <end position="470"/>
    </location>
</feature>
<dbReference type="InterPro" id="IPR038242">
    <property type="entry name" value="Cmr2_N"/>
</dbReference>
<keyword evidence="2" id="KW-0051">Antiviral defense</keyword>
<dbReference type="AlphaFoldDB" id="A0A066UK74"/>
<dbReference type="PROSITE" id="PS50887">
    <property type="entry name" value="GGDEF"/>
    <property type="match status" value="1"/>
</dbReference>
<dbReference type="Gene3D" id="3.30.70.2220">
    <property type="entry name" value="CRISPR-Cas system, Cmr2 subunit, D1 domain, cysteine cluster"/>
    <property type="match status" value="1"/>
</dbReference>
<proteinExistence type="predicted"/>
<dbReference type="Pfam" id="PF12469">
    <property type="entry name" value="Cmr2_N"/>
    <property type="match status" value="1"/>
</dbReference>
<reference evidence="4 5" key="1">
    <citation type="journal article" date="2014" name="Genome Announc.">
        <title>Draft Genome Sequence of Moraxella bovoculi Strain 237T (ATCC BAA-1259T) Isolated from a Calf with Infectious Bovine Keratoconjunctivitis.</title>
        <authorList>
            <person name="Calcutt M.J."/>
            <person name="Foecking M.F."/>
            <person name="Martin N.T."/>
            <person name="Mhlanga-Mutangadura T."/>
            <person name="Reilly T.J."/>
        </authorList>
    </citation>
    <scope>NUCLEOTIDE SEQUENCE [LARGE SCALE GENOMIC DNA]</scope>
    <source>
        <strain evidence="4 5">237</strain>
    </source>
</reference>